<organism evidence="2 3">
    <name type="scientific">Streptomyces ramulosus</name>
    <dbReference type="NCBI Taxonomy" id="47762"/>
    <lineage>
        <taxon>Bacteria</taxon>
        <taxon>Bacillati</taxon>
        <taxon>Actinomycetota</taxon>
        <taxon>Actinomycetes</taxon>
        <taxon>Kitasatosporales</taxon>
        <taxon>Streptomycetaceae</taxon>
        <taxon>Streptomyces</taxon>
    </lineage>
</organism>
<dbReference type="RefSeq" id="WP_345079763.1">
    <property type="nucleotide sequence ID" value="NZ_BAAAWG010000004.1"/>
</dbReference>
<feature type="compositionally biased region" description="Basic and acidic residues" evidence="1">
    <location>
        <begin position="416"/>
        <end position="426"/>
    </location>
</feature>
<gene>
    <name evidence="2" type="ORF">ACFP3M_11770</name>
</gene>
<feature type="compositionally biased region" description="Basic and acidic residues" evidence="1">
    <location>
        <begin position="17"/>
        <end position="27"/>
    </location>
</feature>
<sequence>MPGTMDNDGNKAYAKQIDQKHRTEGMKQFDGYKPVKKSTSDFHHHGINALRKMLENASPEALERSGDHWRASADRLAGEDGRGGIRKAFADAVDHASKHWSGTAADAFRRESVKVLEKIDRTYLHARKIEAVLIGSRSAGPQASVAHSLREAKKAMSKIEDPGKVESAFNSSGDDSQFHKDMANPKMDAKMALELNRDKLSLSKERQVEAVIVMEELAANYRAQHQQITPGPPPGGGGDWPTKPDPYSPPAPVNMPITGGTSPTPGSVSPHVRGGGAGIRRDALGNIKSLGPVPQTDLDSVHGGLPTPTTPAIGSGFPGGGGGSGSTNSGGGIGGMGVPGLIGMPGAGGMRSGTGAGIGGARPGAVGSGVPGAGKGKPGGPAGGLKQGGAGLHRSRGGAQGGPGMAGAAGKGKKEKKAEGKERPDYLVEDEETWTSQRNVAPRVIE</sequence>
<dbReference type="EMBL" id="JBHSPW010000004">
    <property type="protein sequence ID" value="MFC5893495.1"/>
    <property type="molecule type" value="Genomic_DNA"/>
</dbReference>
<evidence type="ECO:0008006" key="4">
    <source>
        <dbReference type="Google" id="ProtNLM"/>
    </source>
</evidence>
<dbReference type="Proteomes" id="UP001596241">
    <property type="component" value="Unassembled WGS sequence"/>
</dbReference>
<protein>
    <recommendedName>
        <fullName evidence="4">PPE family domain-containing protein</fullName>
    </recommendedName>
</protein>
<feature type="compositionally biased region" description="Pro residues" evidence="1">
    <location>
        <begin position="243"/>
        <end position="253"/>
    </location>
</feature>
<name>A0ABW1FHW7_9ACTN</name>
<evidence type="ECO:0000313" key="2">
    <source>
        <dbReference type="EMBL" id="MFC5893495.1"/>
    </source>
</evidence>
<evidence type="ECO:0000256" key="1">
    <source>
        <dbReference type="SAM" id="MobiDB-lite"/>
    </source>
</evidence>
<comment type="caution">
    <text evidence="2">The sequence shown here is derived from an EMBL/GenBank/DDBJ whole genome shotgun (WGS) entry which is preliminary data.</text>
</comment>
<feature type="region of interest" description="Disordered" evidence="1">
    <location>
        <begin position="1"/>
        <end position="40"/>
    </location>
</feature>
<keyword evidence="3" id="KW-1185">Reference proteome</keyword>
<feature type="region of interest" description="Disordered" evidence="1">
    <location>
        <begin position="226"/>
        <end position="446"/>
    </location>
</feature>
<accession>A0ABW1FHW7</accession>
<feature type="compositionally biased region" description="Gly residues" evidence="1">
    <location>
        <begin position="398"/>
        <end position="410"/>
    </location>
</feature>
<reference evidence="3" key="1">
    <citation type="journal article" date="2019" name="Int. J. Syst. Evol. Microbiol.">
        <title>The Global Catalogue of Microorganisms (GCM) 10K type strain sequencing project: providing services to taxonomists for standard genome sequencing and annotation.</title>
        <authorList>
            <consortium name="The Broad Institute Genomics Platform"/>
            <consortium name="The Broad Institute Genome Sequencing Center for Infectious Disease"/>
            <person name="Wu L."/>
            <person name="Ma J."/>
        </authorList>
    </citation>
    <scope>NUCLEOTIDE SEQUENCE [LARGE SCALE GENOMIC DNA]</scope>
    <source>
        <strain evidence="3">CGMCC 1.15809</strain>
    </source>
</reference>
<feature type="compositionally biased region" description="Gly residues" evidence="1">
    <location>
        <begin position="316"/>
        <end position="391"/>
    </location>
</feature>
<evidence type="ECO:0000313" key="3">
    <source>
        <dbReference type="Proteomes" id="UP001596241"/>
    </source>
</evidence>
<proteinExistence type="predicted"/>